<dbReference type="Pfam" id="PF18912">
    <property type="entry name" value="DZR_2"/>
    <property type="match status" value="1"/>
</dbReference>
<dbReference type="InterPro" id="IPR051910">
    <property type="entry name" value="ComF/GntX_DNA_util-trans"/>
</dbReference>
<dbReference type="STRING" id="395494.Galf_0243"/>
<sequence>MSILNTLKLNSRLKFDQILPAQPCVLCGTMSHAGLWCTACDYEMPYFDAPHCPVCARNTPDGSLCGHCLTHPPAFHHTLAVFSYQFPIDQLIQSLKYHSQLPLAPMLAKKLLDRIDEIPDLVIPMPLHPVKLKDRGFNQASLIATPIARKLGVPLNETACHRLRNTPSQTSLPWCERERNVRDAFDCTLDLSGKHIALVDDVLTSGASMNELARAVQKWGANKISVWVAARATSNLR</sequence>
<dbReference type="InterPro" id="IPR000836">
    <property type="entry name" value="PRTase_dom"/>
</dbReference>
<evidence type="ECO:0000259" key="2">
    <source>
        <dbReference type="Pfam" id="PF00156"/>
    </source>
</evidence>
<dbReference type="Pfam" id="PF00156">
    <property type="entry name" value="Pribosyltran"/>
    <property type="match status" value="1"/>
</dbReference>
<dbReference type="PANTHER" id="PTHR47505:SF1">
    <property type="entry name" value="DNA UTILIZATION PROTEIN YHGH"/>
    <property type="match status" value="1"/>
</dbReference>
<dbReference type="Proteomes" id="UP000001235">
    <property type="component" value="Chromosome"/>
</dbReference>
<dbReference type="EMBL" id="CP002159">
    <property type="protein sequence ID" value="ADL54288.1"/>
    <property type="molecule type" value="Genomic_DNA"/>
</dbReference>
<dbReference type="KEGG" id="gca:Galf_0243"/>
<dbReference type="PANTHER" id="PTHR47505">
    <property type="entry name" value="DNA UTILIZATION PROTEIN YHGH"/>
    <property type="match status" value="1"/>
</dbReference>
<evidence type="ECO:0000313" key="5">
    <source>
        <dbReference type="Proteomes" id="UP000001235"/>
    </source>
</evidence>
<organism evidence="4 5">
    <name type="scientific">Gallionella capsiferriformans (strain ES-2)</name>
    <name type="common">Gallionella ferruginea capsiferriformans (strain ES-2)</name>
    <dbReference type="NCBI Taxonomy" id="395494"/>
    <lineage>
        <taxon>Bacteria</taxon>
        <taxon>Pseudomonadati</taxon>
        <taxon>Pseudomonadota</taxon>
        <taxon>Betaproteobacteria</taxon>
        <taxon>Nitrosomonadales</taxon>
        <taxon>Gallionellaceae</taxon>
        <taxon>Gallionella</taxon>
    </lineage>
</organism>
<feature type="domain" description="Double zinc ribbon" evidence="3">
    <location>
        <begin position="16"/>
        <end position="69"/>
    </location>
</feature>
<dbReference type="GO" id="GO:0016757">
    <property type="term" value="F:glycosyltransferase activity"/>
    <property type="evidence" value="ECO:0007669"/>
    <property type="project" value="UniProtKB-KW"/>
</dbReference>
<reference evidence="4 5" key="1">
    <citation type="submission" date="2010-08" db="EMBL/GenBank/DDBJ databases">
        <title>Complete sequence of Gallionella capsiferriformans ES-2.</title>
        <authorList>
            <consortium name="US DOE Joint Genome Institute"/>
            <person name="Lucas S."/>
            <person name="Copeland A."/>
            <person name="Lapidus A."/>
            <person name="Cheng J.-F."/>
            <person name="Bruce D."/>
            <person name="Goodwin L."/>
            <person name="Pitluck S."/>
            <person name="Chertkov O."/>
            <person name="Davenport K.W."/>
            <person name="Detter J.C."/>
            <person name="Han C."/>
            <person name="Tapia R."/>
            <person name="Land M."/>
            <person name="Hauser L."/>
            <person name="Chang Y.-J."/>
            <person name="Jeffries C."/>
            <person name="Kyrpides N."/>
            <person name="Ivanova N."/>
            <person name="Mikhailova N."/>
            <person name="Shelobolina E.S."/>
            <person name="Picardal F."/>
            <person name="Roden E."/>
            <person name="Emerson D."/>
            <person name="Woyke T."/>
        </authorList>
    </citation>
    <scope>NUCLEOTIDE SEQUENCE [LARGE SCALE GENOMIC DNA]</scope>
    <source>
        <strain evidence="4 5">ES-2</strain>
    </source>
</reference>
<dbReference type="CDD" id="cd06223">
    <property type="entry name" value="PRTases_typeI"/>
    <property type="match status" value="1"/>
</dbReference>
<dbReference type="HOGENOM" id="CLU_054549_0_0_4"/>
<evidence type="ECO:0000259" key="3">
    <source>
        <dbReference type="Pfam" id="PF18912"/>
    </source>
</evidence>
<dbReference type="AlphaFoldDB" id="D9SJ12"/>
<dbReference type="SUPFAM" id="SSF53271">
    <property type="entry name" value="PRTase-like"/>
    <property type="match status" value="1"/>
</dbReference>
<comment type="similarity">
    <text evidence="1">Belongs to the ComF/GntX family.</text>
</comment>
<gene>
    <name evidence="4" type="ordered locus">Galf_0243</name>
</gene>
<accession>D9SJ12</accession>
<dbReference type="OrthoDB" id="9793412at2"/>
<dbReference type="InterPro" id="IPR029057">
    <property type="entry name" value="PRTase-like"/>
</dbReference>
<dbReference type="InterPro" id="IPR044005">
    <property type="entry name" value="DZR_2"/>
</dbReference>
<keyword evidence="5" id="KW-1185">Reference proteome</keyword>
<evidence type="ECO:0000256" key="1">
    <source>
        <dbReference type="ARBA" id="ARBA00008007"/>
    </source>
</evidence>
<name>D9SJ12_GALCS</name>
<keyword evidence="4" id="KW-0808">Transferase</keyword>
<protein>
    <submittedName>
        <fullName evidence="4">Phosphoribosyltransferase</fullName>
    </submittedName>
</protein>
<dbReference type="eggNOG" id="COG1040">
    <property type="taxonomic scope" value="Bacteria"/>
</dbReference>
<evidence type="ECO:0000313" key="4">
    <source>
        <dbReference type="EMBL" id="ADL54288.1"/>
    </source>
</evidence>
<proteinExistence type="inferred from homology"/>
<feature type="domain" description="Phosphoribosyltransferase" evidence="2">
    <location>
        <begin position="141"/>
        <end position="230"/>
    </location>
</feature>
<keyword evidence="4" id="KW-0328">Glycosyltransferase</keyword>
<dbReference type="Gene3D" id="3.40.50.2020">
    <property type="match status" value="1"/>
</dbReference>